<dbReference type="InterPro" id="IPR033122">
    <property type="entry name" value="LETM1-like_RBD"/>
</dbReference>
<evidence type="ECO:0000256" key="12">
    <source>
        <dbReference type="ARBA" id="ARBA00022989"/>
    </source>
</evidence>
<dbReference type="GO" id="GO:0043022">
    <property type="term" value="F:ribosome binding"/>
    <property type="evidence" value="ECO:0007669"/>
    <property type="project" value="InterPro"/>
</dbReference>
<dbReference type="Pfam" id="PF26561">
    <property type="entry name" value="LETM1_C"/>
    <property type="match status" value="1"/>
</dbReference>
<evidence type="ECO:0000256" key="20">
    <source>
        <dbReference type="SAM" id="Phobius"/>
    </source>
</evidence>
<evidence type="ECO:0000259" key="21">
    <source>
        <dbReference type="PROSITE" id="PS50222"/>
    </source>
</evidence>
<comment type="caution">
    <text evidence="23">The sequence shown here is derived from an EMBL/GenBank/DDBJ whole genome shotgun (WGS) entry which is preliminary data.</text>
</comment>
<accession>A0A8T0DBS0</accession>
<dbReference type="GO" id="GO:0030003">
    <property type="term" value="P:intracellular monoatomic cation homeostasis"/>
    <property type="evidence" value="ECO:0007669"/>
    <property type="project" value="TreeGrafter"/>
</dbReference>
<keyword evidence="5" id="KW-0050">Antiport</keyword>
<evidence type="ECO:0000256" key="17">
    <source>
        <dbReference type="ARBA" id="ARBA00031360"/>
    </source>
</evidence>
<organism evidence="23 24">
    <name type="scientific">Paragonimus westermani</name>
    <dbReference type="NCBI Taxonomy" id="34504"/>
    <lineage>
        <taxon>Eukaryota</taxon>
        <taxon>Metazoa</taxon>
        <taxon>Spiralia</taxon>
        <taxon>Lophotrochozoa</taxon>
        <taxon>Platyhelminthes</taxon>
        <taxon>Trematoda</taxon>
        <taxon>Digenea</taxon>
        <taxon>Plagiorchiida</taxon>
        <taxon>Troglotremata</taxon>
        <taxon>Troglotrematidae</taxon>
        <taxon>Paragonimus</taxon>
    </lineage>
</organism>
<evidence type="ECO:0000256" key="1">
    <source>
        <dbReference type="ARBA" id="ARBA00004434"/>
    </source>
</evidence>
<feature type="compositionally biased region" description="Polar residues" evidence="19">
    <location>
        <begin position="529"/>
        <end position="539"/>
    </location>
</feature>
<evidence type="ECO:0000259" key="22">
    <source>
        <dbReference type="PROSITE" id="PS51758"/>
    </source>
</evidence>
<dbReference type="Pfam" id="PF07766">
    <property type="entry name" value="LETM1_RBD"/>
    <property type="match status" value="1"/>
</dbReference>
<evidence type="ECO:0000313" key="23">
    <source>
        <dbReference type="EMBL" id="KAF8564892.1"/>
    </source>
</evidence>
<keyword evidence="15 18" id="KW-0496">Mitochondrion</keyword>
<evidence type="ECO:0000256" key="2">
    <source>
        <dbReference type="ARBA" id="ARBA00009584"/>
    </source>
</evidence>
<protein>
    <recommendedName>
        <fullName evidence="3">Mitochondrial proton/calcium exchanger protein</fullName>
    </recommendedName>
    <alternativeName>
        <fullName evidence="17">Leucine zipper-EF-hand-containing transmembrane protein 1</fullName>
    </alternativeName>
</protein>
<proteinExistence type="inferred from homology"/>
<keyword evidence="13" id="KW-0175">Coiled coil</keyword>
<dbReference type="AlphaFoldDB" id="A0A8T0DBS0"/>
<feature type="domain" description="Letm1 RBD" evidence="22">
    <location>
        <begin position="237"/>
        <end position="510"/>
    </location>
</feature>
<keyword evidence="14" id="KW-0406">Ion transport</keyword>
<keyword evidence="4" id="KW-0813">Transport</keyword>
<evidence type="ECO:0000256" key="3">
    <source>
        <dbReference type="ARBA" id="ARBA00020557"/>
    </source>
</evidence>
<evidence type="ECO:0000256" key="7">
    <source>
        <dbReference type="ARBA" id="ARBA00022692"/>
    </source>
</evidence>
<evidence type="ECO:0000256" key="8">
    <source>
        <dbReference type="ARBA" id="ARBA00022723"/>
    </source>
</evidence>
<keyword evidence="6" id="KW-0109">Calcium transport</keyword>
<dbReference type="PANTHER" id="PTHR14009">
    <property type="entry name" value="LEUCINE ZIPPER-EF-HAND CONTAINING TRANSMEMBRANE PROTEIN"/>
    <property type="match status" value="1"/>
</dbReference>
<evidence type="ECO:0000313" key="24">
    <source>
        <dbReference type="Proteomes" id="UP000699462"/>
    </source>
</evidence>
<sequence>MIVLTRHVTRKWGFEIVKNPFSTRLFHLDYGSKKYQYQYRRPLLPLVYTNVLSDHSLYESLHTGAHLLNNLECSTSNGQRNKFNPIFLITFNRNCEPTRSIEQLPFKRVLTHSTAPVDPPKTDPDKKKSTDNETKLTLWQRTKKEVLHYYHGFRLLGLEFKIASGICFQLLRGHTLTRRERKQLVRTVADIVRLVPFVVFVIVPFMEFLLPVYLRFFPFMLPSTFKDKNSEAEKLRQRLKAKLEMTRFLQETLHQTTSASVGGEDSTTVSEFQEFLKKVQESGQPASAEGITRFSKLFEDQVTLDSLEVKQLRMLCQLLSLPTIGPSNLLRFQIWMRVRQLKAEDKLIAKEGVEQIPAWELQSLCQDRGMRSAGMTEEKLRFQLCQWLTLHLEKNVPVTLLLFSRAMHVTHALADELPLKEAIAQLPPSVSEEATARVLESTPHTELDPRTKMEVLRKEQASIKAARVQRKQELAKQKSASESETKPVPDMLASNEVMVDTAPTLKGLPKEDLSPSESGSNAFPGVSSKKPSITQSVTKVLSDAVTEHTAVSSSSPTTSPEEHVGAEGVQSVVTEPTVTKAATKEEDTEISVEDLTQIETAIAESSNALNEEAIHGLKEEVAEAEKIQQKHEATLISSEHVVDKRTSKAASLLAARVNRMIGEMDTMIVKVDEERKRLLRDIKAREANVMQLTEDGKQTELLDAIKADHQRVIDIDDLLAALKRLQKVPDDARWEKILEVLDEDHDGKIELQHILSAIELLGSEKITLNSKEVKRVLEMFDNELLAERIESNHPANDSTTIDKPYPENSQAENTSLEDSGCGAFRSPKPSMHSSPEAKMNPPTSNS</sequence>
<dbReference type="EMBL" id="JTDF01007680">
    <property type="protein sequence ID" value="KAF8564892.1"/>
    <property type="molecule type" value="Genomic_DNA"/>
</dbReference>
<evidence type="ECO:0000256" key="4">
    <source>
        <dbReference type="ARBA" id="ARBA00022448"/>
    </source>
</evidence>
<comment type="subcellular location">
    <subcellularLocation>
        <location evidence="1">Mitochondrion inner membrane</location>
        <topology evidence="1">Single-pass membrane protein</topology>
    </subcellularLocation>
</comment>
<evidence type="ECO:0000256" key="16">
    <source>
        <dbReference type="ARBA" id="ARBA00023136"/>
    </source>
</evidence>
<comment type="similarity">
    <text evidence="2">Belongs to the LETM1 family.</text>
</comment>
<evidence type="ECO:0000256" key="13">
    <source>
        <dbReference type="ARBA" id="ARBA00023054"/>
    </source>
</evidence>
<gene>
    <name evidence="23" type="ORF">P879_08262</name>
</gene>
<dbReference type="PANTHER" id="PTHR14009:SF1">
    <property type="entry name" value="MITOCHONDRIAL PROTON_CALCIUM EXCHANGER PROTEIN"/>
    <property type="match status" value="1"/>
</dbReference>
<keyword evidence="10" id="KW-0106">Calcium</keyword>
<feature type="region of interest" description="Disordered" evidence="19">
    <location>
        <begin position="460"/>
        <end position="572"/>
    </location>
</feature>
<dbReference type="OrthoDB" id="624114at2759"/>
<feature type="domain" description="EF-hand" evidence="21">
    <location>
        <begin position="729"/>
        <end position="764"/>
    </location>
</feature>
<keyword evidence="16 20" id="KW-0472">Membrane</keyword>
<reference evidence="23 24" key="1">
    <citation type="submission" date="2019-07" db="EMBL/GenBank/DDBJ databases">
        <title>Annotation for the trematode Paragonimus westermani.</title>
        <authorList>
            <person name="Choi Y.-J."/>
        </authorList>
    </citation>
    <scope>NUCLEOTIDE SEQUENCE [LARGE SCALE GENOMIC DNA]</scope>
    <source>
        <strain evidence="23">180907_Pwestermani</strain>
    </source>
</reference>
<dbReference type="PROSITE" id="PS50222">
    <property type="entry name" value="EF_HAND_2"/>
    <property type="match status" value="1"/>
</dbReference>
<dbReference type="Gene3D" id="1.10.238.10">
    <property type="entry name" value="EF-hand"/>
    <property type="match status" value="1"/>
</dbReference>
<feature type="transmembrane region" description="Helical" evidence="20">
    <location>
        <begin position="191"/>
        <end position="214"/>
    </location>
</feature>
<evidence type="ECO:0000256" key="18">
    <source>
        <dbReference type="PROSITE-ProRule" id="PRU01094"/>
    </source>
</evidence>
<dbReference type="InterPro" id="IPR059005">
    <property type="entry name" value="LETM1_C"/>
</dbReference>
<evidence type="ECO:0000256" key="9">
    <source>
        <dbReference type="ARBA" id="ARBA00022792"/>
    </source>
</evidence>
<keyword evidence="12 20" id="KW-1133">Transmembrane helix</keyword>
<feature type="region of interest" description="Disordered" evidence="19">
    <location>
        <begin position="788"/>
        <end position="846"/>
    </location>
</feature>
<feature type="region of interest" description="Disordered" evidence="19">
    <location>
        <begin position="113"/>
        <end position="134"/>
    </location>
</feature>
<dbReference type="InterPro" id="IPR002048">
    <property type="entry name" value="EF_hand_dom"/>
</dbReference>
<dbReference type="Proteomes" id="UP000699462">
    <property type="component" value="Unassembled WGS sequence"/>
</dbReference>
<evidence type="ECO:0000256" key="6">
    <source>
        <dbReference type="ARBA" id="ARBA00022568"/>
    </source>
</evidence>
<evidence type="ECO:0000256" key="5">
    <source>
        <dbReference type="ARBA" id="ARBA00022449"/>
    </source>
</evidence>
<feature type="compositionally biased region" description="Basic and acidic residues" evidence="19">
    <location>
        <begin position="470"/>
        <end position="487"/>
    </location>
</feature>
<dbReference type="SUPFAM" id="SSF47473">
    <property type="entry name" value="EF-hand"/>
    <property type="match status" value="1"/>
</dbReference>
<dbReference type="InterPro" id="IPR044202">
    <property type="entry name" value="LETM1/MDM38-like"/>
</dbReference>
<keyword evidence="24" id="KW-1185">Reference proteome</keyword>
<keyword evidence="7 20" id="KW-0812">Transmembrane</keyword>
<dbReference type="GO" id="GO:0005509">
    <property type="term" value="F:calcium ion binding"/>
    <property type="evidence" value="ECO:0007669"/>
    <property type="project" value="InterPro"/>
</dbReference>
<keyword evidence="8" id="KW-0479">Metal-binding</keyword>
<dbReference type="GO" id="GO:0015297">
    <property type="term" value="F:antiporter activity"/>
    <property type="evidence" value="ECO:0007669"/>
    <property type="project" value="UniProtKB-KW"/>
</dbReference>
<evidence type="ECO:0000256" key="11">
    <source>
        <dbReference type="ARBA" id="ARBA00022946"/>
    </source>
</evidence>
<keyword evidence="11" id="KW-0809">Transit peptide</keyword>
<dbReference type="PROSITE" id="PS51758">
    <property type="entry name" value="LETM1_RBD"/>
    <property type="match status" value="1"/>
</dbReference>
<dbReference type="InterPro" id="IPR011992">
    <property type="entry name" value="EF-hand-dom_pair"/>
</dbReference>
<evidence type="ECO:0000256" key="10">
    <source>
        <dbReference type="ARBA" id="ARBA00022837"/>
    </source>
</evidence>
<dbReference type="GO" id="GO:0005743">
    <property type="term" value="C:mitochondrial inner membrane"/>
    <property type="evidence" value="ECO:0007669"/>
    <property type="project" value="UniProtKB-SubCell"/>
</dbReference>
<feature type="compositionally biased region" description="Basic and acidic residues" evidence="19">
    <location>
        <begin position="120"/>
        <end position="134"/>
    </location>
</feature>
<keyword evidence="9" id="KW-0999">Mitochondrion inner membrane</keyword>
<feature type="compositionally biased region" description="Polar residues" evidence="19">
    <location>
        <begin position="793"/>
        <end position="817"/>
    </location>
</feature>
<evidence type="ECO:0000256" key="14">
    <source>
        <dbReference type="ARBA" id="ARBA00023065"/>
    </source>
</evidence>
<name>A0A8T0DBS0_9TREM</name>
<evidence type="ECO:0000256" key="15">
    <source>
        <dbReference type="ARBA" id="ARBA00023128"/>
    </source>
</evidence>
<evidence type="ECO:0000256" key="19">
    <source>
        <dbReference type="SAM" id="MobiDB-lite"/>
    </source>
</evidence>